<dbReference type="AlphaFoldDB" id="A0A2P2EBE5"/>
<dbReference type="EMBL" id="BFBR01000006">
    <property type="protein sequence ID" value="GBF58390.1"/>
    <property type="molecule type" value="Genomic_DNA"/>
</dbReference>
<organism evidence="1 2">
    <name type="scientific">Candidatus Phycosocius bacilliformis</name>
    <dbReference type="NCBI Taxonomy" id="1445552"/>
    <lineage>
        <taxon>Bacteria</taxon>
        <taxon>Pseudomonadati</taxon>
        <taxon>Pseudomonadota</taxon>
        <taxon>Alphaproteobacteria</taxon>
        <taxon>Caulobacterales</taxon>
        <taxon>Caulobacterales incertae sedis</taxon>
        <taxon>Candidatus Phycosocius</taxon>
    </lineage>
</organism>
<comment type="caution">
    <text evidence="1">The sequence shown here is derived from an EMBL/GenBank/DDBJ whole genome shotgun (WGS) entry which is preliminary data.</text>
</comment>
<keyword evidence="2" id="KW-1185">Reference proteome</keyword>
<gene>
    <name evidence="1" type="ORF">PbB2_02071</name>
</gene>
<protein>
    <submittedName>
        <fullName evidence="1">Uncharacterized protein</fullName>
    </submittedName>
</protein>
<reference evidence="1 2" key="1">
    <citation type="journal article" date="2018" name="Genome Announc.">
        <title>Draft Genome Sequence of "Candidatus Phycosocius bacilliformis," an Alphaproteobacterial Ectosymbiont of the Hydrocarbon-Producing Green Alga Botryococcus braunii.</title>
        <authorList>
            <person name="Tanabe Y."/>
            <person name="Yamaguchi H."/>
            <person name="Watanabe M.M."/>
        </authorList>
    </citation>
    <scope>NUCLEOTIDE SEQUENCE [LARGE SCALE GENOMIC DNA]</scope>
    <source>
        <strain evidence="1 2">BOTRYCO-2</strain>
    </source>
</reference>
<sequence>MSARKNDIIFKPLLDLNSPQAVIRFRELAAAVDAKRASSKEAALVQLQAEGIVDQAGILTEFYSQ</sequence>
<evidence type="ECO:0000313" key="2">
    <source>
        <dbReference type="Proteomes" id="UP000245086"/>
    </source>
</evidence>
<accession>A0A2P2EBE5</accession>
<proteinExistence type="predicted"/>
<name>A0A2P2EBE5_9PROT</name>
<evidence type="ECO:0000313" key="1">
    <source>
        <dbReference type="EMBL" id="GBF58390.1"/>
    </source>
</evidence>
<dbReference type="Proteomes" id="UP000245086">
    <property type="component" value="Unassembled WGS sequence"/>
</dbReference>